<dbReference type="GO" id="GO:0016491">
    <property type="term" value="F:oxidoreductase activity"/>
    <property type="evidence" value="ECO:0007669"/>
    <property type="project" value="UniProtKB-KW"/>
</dbReference>
<protein>
    <submittedName>
        <fullName evidence="2">FAD-dependent oxidoreductase</fullName>
        <ecNumber evidence="2">1.-.-.-</ecNumber>
    </submittedName>
</protein>
<comment type="caution">
    <text evidence="2">The sequence shown here is derived from an EMBL/GenBank/DDBJ whole genome shotgun (WGS) entry which is preliminary data.</text>
</comment>
<dbReference type="SUPFAM" id="SSF51905">
    <property type="entry name" value="FAD/NAD(P)-binding domain"/>
    <property type="match status" value="1"/>
</dbReference>
<dbReference type="Proteomes" id="UP001597024">
    <property type="component" value="Unassembled WGS sequence"/>
</dbReference>
<evidence type="ECO:0000313" key="2">
    <source>
        <dbReference type="EMBL" id="MFD0890810.1"/>
    </source>
</evidence>
<sequence>MSHHFDVLVIGGGVAGLSVAWRAARRGSRVAVADPDPGSG</sequence>
<evidence type="ECO:0000259" key="1">
    <source>
        <dbReference type="Pfam" id="PF01266"/>
    </source>
</evidence>
<feature type="non-terminal residue" evidence="2">
    <location>
        <position position="40"/>
    </location>
</feature>
<organism evidence="2 3">
    <name type="scientific">Streptosporangium algeriense</name>
    <dbReference type="NCBI Taxonomy" id="1682748"/>
    <lineage>
        <taxon>Bacteria</taxon>
        <taxon>Bacillati</taxon>
        <taxon>Actinomycetota</taxon>
        <taxon>Actinomycetes</taxon>
        <taxon>Streptosporangiales</taxon>
        <taxon>Streptosporangiaceae</taxon>
        <taxon>Streptosporangium</taxon>
    </lineage>
</organism>
<dbReference type="InterPro" id="IPR006076">
    <property type="entry name" value="FAD-dep_OxRdtase"/>
</dbReference>
<keyword evidence="2" id="KW-0560">Oxidoreductase</keyword>
<reference evidence="3" key="1">
    <citation type="journal article" date="2019" name="Int. J. Syst. Evol. Microbiol.">
        <title>The Global Catalogue of Microorganisms (GCM) 10K type strain sequencing project: providing services to taxonomists for standard genome sequencing and annotation.</title>
        <authorList>
            <consortium name="The Broad Institute Genomics Platform"/>
            <consortium name="The Broad Institute Genome Sequencing Center for Infectious Disease"/>
            <person name="Wu L."/>
            <person name="Ma J."/>
        </authorList>
    </citation>
    <scope>NUCLEOTIDE SEQUENCE [LARGE SCALE GENOMIC DNA]</scope>
    <source>
        <strain evidence="3">CCUG 62974</strain>
    </source>
</reference>
<dbReference type="Gene3D" id="3.50.50.60">
    <property type="entry name" value="FAD/NAD(P)-binding domain"/>
    <property type="match status" value="1"/>
</dbReference>
<feature type="domain" description="FAD dependent oxidoreductase" evidence="1">
    <location>
        <begin position="6"/>
        <end position="38"/>
    </location>
</feature>
<name>A0ABW3E7D7_9ACTN</name>
<accession>A0ABW3E7D7</accession>
<keyword evidence="3" id="KW-1185">Reference proteome</keyword>
<dbReference type="Pfam" id="PF01266">
    <property type="entry name" value="DAO"/>
    <property type="match status" value="1"/>
</dbReference>
<dbReference type="EC" id="1.-.-.-" evidence="2"/>
<gene>
    <name evidence="2" type="ORF">ACFQ08_40210</name>
</gene>
<evidence type="ECO:0000313" key="3">
    <source>
        <dbReference type="Proteomes" id="UP001597024"/>
    </source>
</evidence>
<dbReference type="InterPro" id="IPR036188">
    <property type="entry name" value="FAD/NAD-bd_sf"/>
</dbReference>
<proteinExistence type="predicted"/>
<dbReference type="EMBL" id="JBHTHX010002696">
    <property type="protein sequence ID" value="MFD0890810.1"/>
    <property type="molecule type" value="Genomic_DNA"/>
</dbReference>